<evidence type="ECO:0000256" key="7">
    <source>
        <dbReference type="ARBA" id="ARBA00023145"/>
    </source>
</evidence>
<name>A0AAE0U5Q3_SORBR</name>
<dbReference type="Gene3D" id="2.40.70.10">
    <property type="entry name" value="Acid Proteases"/>
    <property type="match status" value="2"/>
</dbReference>
<dbReference type="CDD" id="cd05474">
    <property type="entry name" value="SAP_like"/>
    <property type="match status" value="1"/>
</dbReference>
<dbReference type="InterPro" id="IPR033876">
    <property type="entry name" value="SAP-like"/>
</dbReference>
<feature type="active site" evidence="9">
    <location>
        <position position="79"/>
    </location>
</feature>
<dbReference type="AlphaFoldDB" id="A0AAE0U5Q3"/>
<evidence type="ECO:0000256" key="6">
    <source>
        <dbReference type="ARBA" id="ARBA00022801"/>
    </source>
</evidence>
<dbReference type="PROSITE" id="PS51767">
    <property type="entry name" value="PEPTIDASE_A1"/>
    <property type="match status" value="1"/>
</dbReference>
<keyword evidence="7" id="KW-0865">Zymogen</keyword>
<dbReference type="GO" id="GO:0004190">
    <property type="term" value="F:aspartic-type endopeptidase activity"/>
    <property type="evidence" value="ECO:0007669"/>
    <property type="project" value="UniProtKB-KW"/>
</dbReference>
<dbReference type="InterPro" id="IPR021109">
    <property type="entry name" value="Peptidase_aspartic_dom_sf"/>
</dbReference>
<dbReference type="GO" id="GO:0009277">
    <property type="term" value="C:fungal-type cell wall"/>
    <property type="evidence" value="ECO:0007669"/>
    <property type="project" value="TreeGrafter"/>
</dbReference>
<comment type="similarity">
    <text evidence="1 11">Belongs to the peptidase A1 family.</text>
</comment>
<dbReference type="GO" id="GO:0005576">
    <property type="term" value="C:extracellular region"/>
    <property type="evidence" value="ECO:0007669"/>
    <property type="project" value="TreeGrafter"/>
</dbReference>
<proteinExistence type="inferred from homology"/>
<keyword evidence="8" id="KW-0325">Glycoprotein</keyword>
<dbReference type="PRINTS" id="PR00792">
    <property type="entry name" value="PEPSIN"/>
</dbReference>
<feature type="active site" evidence="9">
    <location>
        <position position="282"/>
    </location>
</feature>
<evidence type="ECO:0000256" key="2">
    <source>
        <dbReference type="ARBA" id="ARBA00022670"/>
    </source>
</evidence>
<reference evidence="13" key="1">
    <citation type="journal article" date="2023" name="Mol. Phylogenet. Evol.">
        <title>Genome-scale phylogeny and comparative genomics of the fungal order Sordariales.</title>
        <authorList>
            <person name="Hensen N."/>
            <person name="Bonometti L."/>
            <person name="Westerberg I."/>
            <person name="Brannstrom I.O."/>
            <person name="Guillou S."/>
            <person name="Cros-Aarteil S."/>
            <person name="Calhoun S."/>
            <person name="Haridas S."/>
            <person name="Kuo A."/>
            <person name="Mondo S."/>
            <person name="Pangilinan J."/>
            <person name="Riley R."/>
            <person name="LaButti K."/>
            <person name="Andreopoulos B."/>
            <person name="Lipzen A."/>
            <person name="Chen C."/>
            <person name="Yan M."/>
            <person name="Daum C."/>
            <person name="Ng V."/>
            <person name="Clum A."/>
            <person name="Steindorff A."/>
            <person name="Ohm R.A."/>
            <person name="Martin F."/>
            <person name="Silar P."/>
            <person name="Natvig D.O."/>
            <person name="Lalanne C."/>
            <person name="Gautier V."/>
            <person name="Ament-Velasquez S.L."/>
            <person name="Kruys A."/>
            <person name="Hutchinson M.I."/>
            <person name="Powell A.J."/>
            <person name="Barry K."/>
            <person name="Miller A.N."/>
            <person name="Grigoriev I.V."/>
            <person name="Debuchy R."/>
            <person name="Gladieux P."/>
            <person name="Hiltunen Thoren M."/>
            <person name="Johannesson H."/>
        </authorList>
    </citation>
    <scope>NUCLEOTIDE SEQUENCE</scope>
    <source>
        <strain evidence="13">FGSC 1904</strain>
    </source>
</reference>
<evidence type="ECO:0000313" key="13">
    <source>
        <dbReference type="EMBL" id="KAK3391926.1"/>
    </source>
</evidence>
<feature type="domain" description="Peptidase A1" evidence="12">
    <location>
        <begin position="61"/>
        <end position="404"/>
    </location>
</feature>
<dbReference type="InterPro" id="IPR001461">
    <property type="entry name" value="Aspartic_peptidase_A1"/>
</dbReference>
<dbReference type="PROSITE" id="PS00141">
    <property type="entry name" value="ASP_PROTEASE"/>
    <property type="match status" value="1"/>
</dbReference>
<dbReference type="Pfam" id="PF00026">
    <property type="entry name" value="Asp"/>
    <property type="match status" value="1"/>
</dbReference>
<evidence type="ECO:0000313" key="14">
    <source>
        <dbReference type="Proteomes" id="UP001281003"/>
    </source>
</evidence>
<keyword evidence="14" id="KW-1185">Reference proteome</keyword>
<comment type="caution">
    <text evidence="13">The sequence shown here is derived from an EMBL/GenBank/DDBJ whole genome shotgun (WGS) entry which is preliminary data.</text>
</comment>
<dbReference type="PANTHER" id="PTHR47965:SF12">
    <property type="entry name" value="ASPARTIC PROTEINASE 3-RELATED"/>
    <property type="match status" value="1"/>
</dbReference>
<feature type="disulfide bond" evidence="10">
    <location>
        <begin position="320"/>
        <end position="367"/>
    </location>
</feature>
<keyword evidence="2 11" id="KW-0645">Protease</keyword>
<evidence type="ECO:0000256" key="11">
    <source>
        <dbReference type="RuleBase" id="RU000454"/>
    </source>
</evidence>
<dbReference type="InterPro" id="IPR001969">
    <property type="entry name" value="Aspartic_peptidase_AS"/>
</dbReference>
<evidence type="ECO:0000256" key="10">
    <source>
        <dbReference type="PIRSR" id="PIRSR601461-2"/>
    </source>
</evidence>
<accession>A0AAE0U5Q3</accession>
<sequence>MLVVSRWSVCRRNDGPTYTPLLVTGYEGGRWKTLRYRTLYVLPFGHSAGLVADISVQIGGYYIDVRIGTPGKKFTLHLDTGSADTWVNTPDLNLCSSRSRPCDFSGTYQPNASSTYEYVNDHFDISYVDGSGAKGEYAADAFLFGYTRIKLDRLQFGIGHSSTNAQGLVGLGYAMSEVQTRAGLPPYNNLPAQMAVDGLINSNAYSIWLNDLDSPAGTILFGGVDPAKYEGDLITLPVQTAQNGEYRNLMVTLTGLTFHGDGNGDNTTQISEDNLALAVLLDTGSTLTYLHNDLVEPLYDAIGVTIMPNPQGEQTAYVPCSFKDRKQSLVFTFSSQLEISVPMDELVLNQTTDNKTPRMPDGVTDACLFGIQERVGAGSNTLGDTFLRSAYVVFDLDNNEISMAQTKFNATTTAMVEIKKGKGGVPGAKMVDNAVQATSGFSDDQGGIYQNAASGQMGVGRGMGTVAWGLLVGVAMVFMGL</sequence>
<keyword evidence="3" id="KW-0165">Cleavage on pair of basic residues</keyword>
<keyword evidence="6 11" id="KW-0378">Hydrolase</keyword>
<keyword evidence="5 11" id="KW-0064">Aspartyl protease</keyword>
<dbReference type="PANTHER" id="PTHR47965">
    <property type="entry name" value="ASPARTYL PROTEASE-RELATED"/>
    <property type="match status" value="1"/>
</dbReference>
<dbReference type="GO" id="GO:0006508">
    <property type="term" value="P:proteolysis"/>
    <property type="evidence" value="ECO:0007669"/>
    <property type="project" value="UniProtKB-KW"/>
</dbReference>
<evidence type="ECO:0000256" key="5">
    <source>
        <dbReference type="ARBA" id="ARBA00022750"/>
    </source>
</evidence>
<dbReference type="EMBL" id="JAUTDP010000012">
    <property type="protein sequence ID" value="KAK3391926.1"/>
    <property type="molecule type" value="Genomic_DNA"/>
</dbReference>
<protein>
    <submittedName>
        <fullName evidence="13">Aspartic peptidase domain-containing protein</fullName>
    </submittedName>
</protein>
<keyword evidence="4" id="KW-0732">Signal</keyword>
<evidence type="ECO:0000259" key="12">
    <source>
        <dbReference type="PROSITE" id="PS51767"/>
    </source>
</evidence>
<gene>
    <name evidence="13" type="ORF">B0T20DRAFT_69147</name>
</gene>
<dbReference type="GO" id="GO:0031505">
    <property type="term" value="P:fungal-type cell wall organization"/>
    <property type="evidence" value="ECO:0007669"/>
    <property type="project" value="TreeGrafter"/>
</dbReference>
<evidence type="ECO:0000256" key="9">
    <source>
        <dbReference type="PIRSR" id="PIRSR601461-1"/>
    </source>
</evidence>
<dbReference type="Proteomes" id="UP001281003">
    <property type="component" value="Unassembled WGS sequence"/>
</dbReference>
<dbReference type="InterPro" id="IPR033121">
    <property type="entry name" value="PEPTIDASE_A1"/>
</dbReference>
<reference evidence="13" key="2">
    <citation type="submission" date="2023-07" db="EMBL/GenBank/DDBJ databases">
        <authorList>
            <consortium name="Lawrence Berkeley National Laboratory"/>
            <person name="Haridas S."/>
            <person name="Hensen N."/>
            <person name="Bonometti L."/>
            <person name="Westerberg I."/>
            <person name="Brannstrom I.O."/>
            <person name="Guillou S."/>
            <person name="Cros-Aarteil S."/>
            <person name="Calhoun S."/>
            <person name="Kuo A."/>
            <person name="Mondo S."/>
            <person name="Pangilinan J."/>
            <person name="Riley R."/>
            <person name="LaButti K."/>
            <person name="Andreopoulos B."/>
            <person name="Lipzen A."/>
            <person name="Chen C."/>
            <person name="Yanf M."/>
            <person name="Daum C."/>
            <person name="Ng V."/>
            <person name="Clum A."/>
            <person name="Steindorff A."/>
            <person name="Ohm R."/>
            <person name="Martin F."/>
            <person name="Silar P."/>
            <person name="Natvig D."/>
            <person name="Lalanne C."/>
            <person name="Gautier V."/>
            <person name="Ament-velasquez S.L."/>
            <person name="Kruys A."/>
            <person name="Hutchinson M.I."/>
            <person name="Powell A.J."/>
            <person name="Barry K."/>
            <person name="Miller A.N."/>
            <person name="Grigoriev I.V."/>
            <person name="Debuchy R."/>
            <person name="Gladieux P."/>
            <person name="Thoren M.H."/>
            <person name="Johannesson H."/>
        </authorList>
    </citation>
    <scope>NUCLEOTIDE SEQUENCE</scope>
    <source>
        <strain evidence="13">FGSC 1904</strain>
    </source>
</reference>
<organism evidence="13 14">
    <name type="scientific">Sordaria brevicollis</name>
    <dbReference type="NCBI Taxonomy" id="83679"/>
    <lineage>
        <taxon>Eukaryota</taxon>
        <taxon>Fungi</taxon>
        <taxon>Dikarya</taxon>
        <taxon>Ascomycota</taxon>
        <taxon>Pezizomycotina</taxon>
        <taxon>Sordariomycetes</taxon>
        <taxon>Sordariomycetidae</taxon>
        <taxon>Sordariales</taxon>
        <taxon>Sordariaceae</taxon>
        <taxon>Sordaria</taxon>
    </lineage>
</organism>
<dbReference type="SUPFAM" id="SSF50630">
    <property type="entry name" value="Acid proteases"/>
    <property type="match status" value="1"/>
</dbReference>
<evidence type="ECO:0000256" key="1">
    <source>
        <dbReference type="ARBA" id="ARBA00007447"/>
    </source>
</evidence>
<evidence type="ECO:0000256" key="3">
    <source>
        <dbReference type="ARBA" id="ARBA00022685"/>
    </source>
</evidence>
<evidence type="ECO:0000256" key="4">
    <source>
        <dbReference type="ARBA" id="ARBA00022729"/>
    </source>
</evidence>
<evidence type="ECO:0000256" key="8">
    <source>
        <dbReference type="ARBA" id="ARBA00023180"/>
    </source>
</evidence>
<keyword evidence="10" id="KW-1015">Disulfide bond</keyword>